<evidence type="ECO:0000256" key="4">
    <source>
        <dbReference type="ARBA" id="ARBA00022989"/>
    </source>
</evidence>
<keyword evidence="9" id="KW-1185">Reference proteome</keyword>
<dbReference type="Pfam" id="PF04138">
    <property type="entry name" value="GtrA_DPMS_TM"/>
    <property type="match status" value="1"/>
</dbReference>
<dbReference type="AlphaFoldDB" id="A0A1M7ZBS1"/>
<accession>A0A1M7ZBS1</accession>
<evidence type="ECO:0000256" key="3">
    <source>
        <dbReference type="ARBA" id="ARBA00022692"/>
    </source>
</evidence>
<proteinExistence type="inferred from homology"/>
<keyword evidence="5 6" id="KW-0472">Membrane</keyword>
<dbReference type="EMBL" id="FRXO01000002">
    <property type="protein sequence ID" value="SHO62313.1"/>
    <property type="molecule type" value="Genomic_DNA"/>
</dbReference>
<comment type="similarity">
    <text evidence="2">Belongs to the GtrA family.</text>
</comment>
<keyword evidence="3 6" id="KW-0812">Transmembrane</keyword>
<dbReference type="InterPro" id="IPR007267">
    <property type="entry name" value="GtrA_DPMS_TM"/>
</dbReference>
<dbReference type="Proteomes" id="UP000186406">
    <property type="component" value="Unassembled WGS sequence"/>
</dbReference>
<feature type="transmembrane region" description="Helical" evidence="6">
    <location>
        <begin position="113"/>
        <end position="133"/>
    </location>
</feature>
<reference evidence="8 9" key="1">
    <citation type="submission" date="2016-12" db="EMBL/GenBank/DDBJ databases">
        <authorList>
            <person name="Song W.-J."/>
            <person name="Kurnit D.M."/>
        </authorList>
    </citation>
    <scope>NUCLEOTIDE SEQUENCE [LARGE SCALE GENOMIC DNA]</scope>
    <source>
        <strain evidence="8 9">DSM 19599</strain>
    </source>
</reference>
<comment type="subcellular location">
    <subcellularLocation>
        <location evidence="1">Membrane</location>
        <topology evidence="1">Multi-pass membrane protein</topology>
    </subcellularLocation>
</comment>
<evidence type="ECO:0000256" key="6">
    <source>
        <dbReference type="SAM" id="Phobius"/>
    </source>
</evidence>
<evidence type="ECO:0000259" key="7">
    <source>
        <dbReference type="Pfam" id="PF04138"/>
    </source>
</evidence>
<evidence type="ECO:0000256" key="5">
    <source>
        <dbReference type="ARBA" id="ARBA00023136"/>
    </source>
</evidence>
<organism evidence="8 9">
    <name type="scientific">Pseudoxanthobacter soli DSM 19599</name>
    <dbReference type="NCBI Taxonomy" id="1123029"/>
    <lineage>
        <taxon>Bacteria</taxon>
        <taxon>Pseudomonadati</taxon>
        <taxon>Pseudomonadota</taxon>
        <taxon>Alphaproteobacteria</taxon>
        <taxon>Hyphomicrobiales</taxon>
        <taxon>Segnochrobactraceae</taxon>
        <taxon>Pseudoxanthobacter</taxon>
    </lineage>
</organism>
<dbReference type="PANTHER" id="PTHR38459:SF1">
    <property type="entry name" value="PROPHAGE BACTOPRENOL-LINKED GLUCOSE TRANSLOCASE HOMOLOG"/>
    <property type="match status" value="1"/>
</dbReference>
<dbReference type="PANTHER" id="PTHR38459">
    <property type="entry name" value="PROPHAGE BACTOPRENOL-LINKED GLUCOSE TRANSLOCASE HOMOLOG"/>
    <property type="match status" value="1"/>
</dbReference>
<dbReference type="OrthoDB" id="8081941at2"/>
<evidence type="ECO:0000313" key="9">
    <source>
        <dbReference type="Proteomes" id="UP000186406"/>
    </source>
</evidence>
<feature type="transmembrane region" description="Helical" evidence="6">
    <location>
        <begin position="49"/>
        <end position="67"/>
    </location>
</feature>
<dbReference type="STRING" id="1123029.SAMN02745172_00918"/>
<feature type="transmembrane region" description="Helical" evidence="6">
    <location>
        <begin position="88"/>
        <end position="107"/>
    </location>
</feature>
<evidence type="ECO:0000256" key="1">
    <source>
        <dbReference type="ARBA" id="ARBA00004141"/>
    </source>
</evidence>
<feature type="transmembrane region" description="Helical" evidence="6">
    <location>
        <begin position="21"/>
        <end position="43"/>
    </location>
</feature>
<dbReference type="RefSeq" id="WP_073626108.1">
    <property type="nucleotide sequence ID" value="NZ_FRXO01000002.1"/>
</dbReference>
<evidence type="ECO:0000313" key="8">
    <source>
        <dbReference type="EMBL" id="SHO62313.1"/>
    </source>
</evidence>
<sequence length="142" mass="14955">MTRGTVGSRRIAGVDRALLGRLVRFAMTGGAASAVYAVCAFVGVDMLGLSGLVSSIVAYLIAIPVSFAGQKYWTFRATGDLSYELPRFFAVQISCLIASALIMTILVDILHLSHVLGVAAVIVAIPAASYILMSRGVFGKRS</sequence>
<keyword evidence="4 6" id="KW-1133">Transmembrane helix</keyword>
<dbReference type="GO" id="GO:0005886">
    <property type="term" value="C:plasma membrane"/>
    <property type="evidence" value="ECO:0007669"/>
    <property type="project" value="TreeGrafter"/>
</dbReference>
<name>A0A1M7ZBS1_9HYPH</name>
<evidence type="ECO:0000256" key="2">
    <source>
        <dbReference type="ARBA" id="ARBA00009399"/>
    </source>
</evidence>
<gene>
    <name evidence="8" type="ORF">SAMN02745172_00918</name>
</gene>
<dbReference type="GO" id="GO:0000271">
    <property type="term" value="P:polysaccharide biosynthetic process"/>
    <property type="evidence" value="ECO:0007669"/>
    <property type="project" value="InterPro"/>
</dbReference>
<feature type="domain" description="GtrA/DPMS transmembrane" evidence="7">
    <location>
        <begin position="24"/>
        <end position="138"/>
    </location>
</feature>
<protein>
    <submittedName>
        <fullName evidence="8">Putative flippase GtrA (Transmembrane translocase of bactoprenol-linked glucose)</fullName>
    </submittedName>
</protein>
<dbReference type="InterPro" id="IPR051401">
    <property type="entry name" value="GtrA_CellWall_Glycosyl"/>
</dbReference>